<dbReference type="GO" id="GO:1902846">
    <property type="term" value="P:positive regulation of mitotic spindle elongation"/>
    <property type="evidence" value="ECO:0007669"/>
    <property type="project" value="EnsemblFungi"/>
</dbReference>
<evidence type="ECO:0000256" key="7">
    <source>
        <dbReference type="ARBA" id="ARBA00022618"/>
    </source>
</evidence>
<dbReference type="GO" id="GO:0140602">
    <property type="term" value="C:nucleolar peripheral inclusion body"/>
    <property type="evidence" value="ECO:0007669"/>
    <property type="project" value="EnsemblFungi"/>
</dbReference>
<dbReference type="VEuPathDB" id="FungiDB:DEHA2F15356g"/>
<evidence type="ECO:0000256" key="6">
    <source>
        <dbReference type="ARBA" id="ARBA00022553"/>
    </source>
</evidence>
<keyword evidence="12" id="KW-0469">Meiosis</keyword>
<evidence type="ECO:0000256" key="11">
    <source>
        <dbReference type="ARBA" id="ARBA00023242"/>
    </source>
</evidence>
<keyword evidence="10" id="KW-0904">Protein phosphatase</keyword>
<dbReference type="GO" id="GO:0004722">
    <property type="term" value="F:protein serine/threonine phosphatase activity"/>
    <property type="evidence" value="ECO:0007669"/>
    <property type="project" value="EnsemblFungi"/>
</dbReference>
<dbReference type="InterPro" id="IPR020422">
    <property type="entry name" value="TYR_PHOSPHATASE_DUAL_dom"/>
</dbReference>
<dbReference type="EC" id="3.1.3.48" evidence="4"/>
<dbReference type="InterPro" id="IPR044506">
    <property type="entry name" value="CDC14_C"/>
</dbReference>
<evidence type="ECO:0000256" key="8">
    <source>
        <dbReference type="ARBA" id="ARBA00022776"/>
    </source>
</evidence>
<comment type="subcellular location">
    <subcellularLocation>
        <location evidence="2">Cytoplasm</location>
    </subcellularLocation>
    <subcellularLocation>
        <location evidence="1">Nucleus</location>
    </subcellularLocation>
</comment>
<evidence type="ECO:0000256" key="1">
    <source>
        <dbReference type="ARBA" id="ARBA00004123"/>
    </source>
</evidence>
<dbReference type="InterPro" id="IPR050561">
    <property type="entry name" value="PTP"/>
</dbReference>
<feature type="compositionally biased region" description="Low complexity" evidence="15">
    <location>
        <begin position="510"/>
        <end position="530"/>
    </location>
</feature>
<dbReference type="SMART" id="SM00404">
    <property type="entry name" value="PTPc_motif"/>
    <property type="match status" value="1"/>
</dbReference>
<dbReference type="PANTHER" id="PTHR23339">
    <property type="entry name" value="TYROSINE SPECIFIC PROTEIN PHOSPHATASE AND DUAL SPECIFICITY PROTEIN PHOSPHATASE"/>
    <property type="match status" value="1"/>
</dbReference>
<dbReference type="GO" id="GO:0031031">
    <property type="term" value="P:positive regulation of septation initiation signaling"/>
    <property type="evidence" value="ECO:0007669"/>
    <property type="project" value="EnsemblFungi"/>
</dbReference>
<evidence type="ECO:0000256" key="9">
    <source>
        <dbReference type="ARBA" id="ARBA00022801"/>
    </source>
</evidence>
<dbReference type="eggNOG" id="KOG1720">
    <property type="taxonomic scope" value="Eukaryota"/>
</dbReference>
<keyword evidence="6" id="KW-0597">Phosphoprotein</keyword>
<dbReference type="InterPro" id="IPR000387">
    <property type="entry name" value="Tyr_Pase_dom"/>
</dbReference>
<dbReference type="GO" id="GO:0000776">
    <property type="term" value="C:kinetochore"/>
    <property type="evidence" value="ECO:0007669"/>
    <property type="project" value="EnsemblFungi"/>
</dbReference>
<evidence type="ECO:0000256" key="3">
    <source>
        <dbReference type="ARBA" id="ARBA00007315"/>
    </source>
</evidence>
<dbReference type="InParanoid" id="Q6BL93"/>
<dbReference type="InterPro" id="IPR029021">
    <property type="entry name" value="Prot-tyrosine_phosphatase-like"/>
</dbReference>
<keyword evidence="8" id="KW-0498">Mitosis</keyword>
<proteinExistence type="inferred from homology"/>
<dbReference type="Proteomes" id="UP000000599">
    <property type="component" value="Chromosome F"/>
</dbReference>
<dbReference type="RefSeq" id="XP_461028.2">
    <property type="nucleotide sequence ID" value="XM_461028.1"/>
</dbReference>
<dbReference type="GO" id="GO:0051229">
    <property type="term" value="P:meiotic spindle disassembly"/>
    <property type="evidence" value="ECO:0007669"/>
    <property type="project" value="EnsemblFungi"/>
</dbReference>
<dbReference type="PROSITE" id="PS00383">
    <property type="entry name" value="TYR_PHOSPHATASE_1"/>
    <property type="match status" value="1"/>
</dbReference>
<dbReference type="InterPro" id="IPR029260">
    <property type="entry name" value="DSPn"/>
</dbReference>
<sequence length="574" mass="64613">MPKIKSNFPLIEFLRNRIYLGAYDYTPPDTNDLVYFTVEDALPYNAFHLDFGPLHIGSLYRFAVVLHNILNEESNQGKAIVFYSTTSPKERANAACLLCCYMVLVQSWSPHQVLQPISQIEPPLQGFRDAGYSKADFEITVQDIVYGMWRAKERGMLDLTSFNLEEYEQYERVDQGDFNVVSKDFIAFASPQQSMRGGKPGSLNEPFKKVLNYFMLNNVQLVVRLNSHLYDASEFTKRGIQHIDMIFDDGTCPTLEYVQKFIGAAECVINKGGKIAVHCKAGLGRTGCLIGAHLIYTHGFTANECISYMRLVRPGMVVGPQQHWLYLHQNEFRDWRHTMCLDNRPDEVIGGLYSLTSYEDFKARMKLEAKQRRLQQQQQINSSVSHMDSSFHTPIRRRKISGALAAKIQTAVPMESPGQPRKYKEEDNSGVVEIINNSDEENDINNGTESMQDIQSPVRKPAYEAEGEIQDVEGTIANNKRDQGASDWKVLRSISVNAGNSPVSLKKRTTTTTTRTVSTTLSSSPHSSPTQNIKIPKSRSNSRVNSGMIPSKNANNRVHSAGIRKVSGTNGRKC</sequence>
<dbReference type="SUPFAM" id="SSF52799">
    <property type="entry name" value="(Phosphotyrosine protein) phosphatases II"/>
    <property type="match status" value="2"/>
</dbReference>
<dbReference type="GO" id="GO:0004725">
    <property type="term" value="F:protein tyrosine phosphatase activity"/>
    <property type="evidence" value="ECO:0007669"/>
    <property type="project" value="UniProtKB-EC"/>
</dbReference>
<gene>
    <name evidence="18" type="ordered locus">DEHA2F15356g</name>
</gene>
<evidence type="ECO:0000256" key="13">
    <source>
        <dbReference type="ARBA" id="ARBA00023306"/>
    </source>
</evidence>
<feature type="domain" description="Tyrosine specific protein phosphatases" evidence="17">
    <location>
        <begin position="259"/>
        <end position="324"/>
    </location>
</feature>
<dbReference type="InterPro" id="IPR016130">
    <property type="entry name" value="Tyr_Pase_AS"/>
</dbReference>
<dbReference type="InterPro" id="IPR000340">
    <property type="entry name" value="Dual-sp_phosphatase_cat-dom"/>
</dbReference>
<dbReference type="KEGG" id="dha:DEHA2F15356g"/>
<dbReference type="GO" id="GO:0071958">
    <property type="term" value="C:new mitotic spindle pole body"/>
    <property type="evidence" value="ECO:0007669"/>
    <property type="project" value="EnsemblFungi"/>
</dbReference>
<dbReference type="GO" id="GO:2000786">
    <property type="term" value="P:positive regulation of autophagosome assembly"/>
    <property type="evidence" value="ECO:0007669"/>
    <property type="project" value="EnsemblFungi"/>
</dbReference>
<dbReference type="PROSITE" id="PS50056">
    <property type="entry name" value="TYR_PHOSPHATASE_2"/>
    <property type="match status" value="1"/>
</dbReference>
<dbReference type="SMART" id="SM00195">
    <property type="entry name" value="DSPc"/>
    <property type="match status" value="1"/>
</dbReference>
<dbReference type="GO" id="GO:0016479">
    <property type="term" value="P:negative regulation of transcription by RNA polymerase I"/>
    <property type="evidence" value="ECO:0007669"/>
    <property type="project" value="EnsemblFungi"/>
</dbReference>
<evidence type="ECO:0000256" key="12">
    <source>
        <dbReference type="ARBA" id="ARBA00023254"/>
    </source>
</evidence>
<dbReference type="FunFam" id="3.90.190.10:FF:000073">
    <property type="entry name" value="Tyrosine-protein phosphatase CDC14"/>
    <property type="match status" value="1"/>
</dbReference>
<name>Q6BL93_DEBHA</name>
<dbReference type="GO" id="GO:0051301">
    <property type="term" value="P:cell division"/>
    <property type="evidence" value="ECO:0007669"/>
    <property type="project" value="UniProtKB-KW"/>
</dbReference>
<dbReference type="GO" id="GO:0031536">
    <property type="term" value="P:positive regulation of exit from mitosis"/>
    <property type="evidence" value="ECO:0007669"/>
    <property type="project" value="EnsemblFungi"/>
</dbReference>
<dbReference type="GO" id="GO:0140429">
    <property type="term" value="P:positive regulation of mitotic sister chromatid biorientation"/>
    <property type="evidence" value="ECO:0007669"/>
    <property type="project" value="EnsemblFungi"/>
</dbReference>
<comment type="similarity">
    <text evidence="3">Belongs to the protein-tyrosine phosphatase family. Non-receptor class CDC14 subfamily.</text>
</comment>
<dbReference type="GO" id="GO:0044878">
    <property type="term" value="P:mitotic cytokinesis checkpoint signaling"/>
    <property type="evidence" value="ECO:0007669"/>
    <property type="project" value="EnsemblFungi"/>
</dbReference>
<dbReference type="OrthoDB" id="5632at2759"/>
<dbReference type="GO" id="GO:0005935">
    <property type="term" value="C:cellular bud neck"/>
    <property type="evidence" value="ECO:0007669"/>
    <property type="project" value="EnsemblFungi"/>
</dbReference>
<dbReference type="GO" id="GO:0006974">
    <property type="term" value="P:DNA damage response"/>
    <property type="evidence" value="ECO:0007669"/>
    <property type="project" value="EnsemblFungi"/>
</dbReference>
<dbReference type="Gene3D" id="3.90.190.10">
    <property type="entry name" value="Protein tyrosine phosphatase superfamily"/>
    <property type="match status" value="2"/>
</dbReference>
<dbReference type="EMBL" id="CR382138">
    <property type="protein sequence ID" value="CAG89398.2"/>
    <property type="molecule type" value="Genomic_DNA"/>
</dbReference>
<dbReference type="GO" id="GO:1903501">
    <property type="term" value="P:positive regulation of mitotic actomyosin contractile ring assembly"/>
    <property type="evidence" value="ECO:0007669"/>
    <property type="project" value="EnsemblFungi"/>
</dbReference>
<evidence type="ECO:0000259" key="17">
    <source>
        <dbReference type="PROSITE" id="PS50056"/>
    </source>
</evidence>
<dbReference type="CDD" id="cd14499">
    <property type="entry name" value="CDC14_C"/>
    <property type="match status" value="1"/>
</dbReference>
<dbReference type="AlphaFoldDB" id="Q6BL93"/>
<keyword evidence="13" id="KW-0131">Cell cycle</keyword>
<dbReference type="PROSITE" id="PS50054">
    <property type="entry name" value="TYR_PHOSPHATASE_DUAL"/>
    <property type="match status" value="1"/>
</dbReference>
<evidence type="ECO:0000256" key="10">
    <source>
        <dbReference type="ARBA" id="ARBA00022912"/>
    </source>
</evidence>
<keyword evidence="11" id="KW-0539">Nucleus</keyword>
<dbReference type="FunFam" id="3.90.190.10:FF:000038">
    <property type="entry name" value="Tyrosine-protein phosphatase CDC14"/>
    <property type="match status" value="1"/>
</dbReference>
<dbReference type="GO" id="GO:0030869">
    <property type="term" value="C:RENT complex"/>
    <property type="evidence" value="ECO:0007669"/>
    <property type="project" value="EnsemblFungi"/>
</dbReference>
<dbReference type="GO" id="GO:0140013">
    <property type="term" value="P:meiotic nuclear division"/>
    <property type="evidence" value="ECO:0007669"/>
    <property type="project" value="EnsemblFungi"/>
</dbReference>
<evidence type="ECO:0000256" key="15">
    <source>
        <dbReference type="SAM" id="MobiDB-lite"/>
    </source>
</evidence>
<evidence type="ECO:0000313" key="19">
    <source>
        <dbReference type="Proteomes" id="UP000000599"/>
    </source>
</evidence>
<evidence type="ECO:0000256" key="2">
    <source>
        <dbReference type="ARBA" id="ARBA00004496"/>
    </source>
</evidence>
<reference evidence="18 19" key="1">
    <citation type="journal article" date="2004" name="Nature">
        <title>Genome evolution in yeasts.</title>
        <authorList>
            <consortium name="Genolevures"/>
            <person name="Dujon B."/>
            <person name="Sherman D."/>
            <person name="Fischer G."/>
            <person name="Durrens P."/>
            <person name="Casaregola S."/>
            <person name="Lafontaine I."/>
            <person name="de Montigny J."/>
            <person name="Marck C."/>
            <person name="Neuveglise C."/>
            <person name="Talla E."/>
            <person name="Goffard N."/>
            <person name="Frangeul L."/>
            <person name="Aigle M."/>
            <person name="Anthouard V."/>
            <person name="Babour A."/>
            <person name="Barbe V."/>
            <person name="Barnay S."/>
            <person name="Blanchin S."/>
            <person name="Beckerich J.M."/>
            <person name="Beyne E."/>
            <person name="Bleykasten C."/>
            <person name="Boisrame A."/>
            <person name="Boyer J."/>
            <person name="Cattolico L."/>
            <person name="Confanioleri F."/>
            <person name="de Daruvar A."/>
            <person name="Despons L."/>
            <person name="Fabre E."/>
            <person name="Fairhead C."/>
            <person name="Ferry-Dumazet H."/>
            <person name="Groppi A."/>
            <person name="Hantraye F."/>
            <person name="Hennequin C."/>
            <person name="Jauniaux N."/>
            <person name="Joyet P."/>
            <person name="Kachouri R."/>
            <person name="Kerrest A."/>
            <person name="Koszul R."/>
            <person name="Lemaire M."/>
            <person name="Lesur I."/>
            <person name="Ma L."/>
            <person name="Muller H."/>
            <person name="Nicaud J.M."/>
            <person name="Nikolski M."/>
            <person name="Oztas S."/>
            <person name="Ozier-Kalogeropoulos O."/>
            <person name="Pellenz S."/>
            <person name="Potier S."/>
            <person name="Richard G.F."/>
            <person name="Straub M.L."/>
            <person name="Suleau A."/>
            <person name="Swennene D."/>
            <person name="Tekaia F."/>
            <person name="Wesolowski-Louvel M."/>
            <person name="Westhof E."/>
            <person name="Wirth B."/>
            <person name="Zeniou-Meyer M."/>
            <person name="Zivanovic I."/>
            <person name="Bolotin-Fukuhara M."/>
            <person name="Thierry A."/>
            <person name="Bouchier C."/>
            <person name="Caudron B."/>
            <person name="Scarpelli C."/>
            <person name="Gaillardin C."/>
            <person name="Weissenbach J."/>
            <person name="Wincker P."/>
            <person name="Souciet J.L."/>
        </authorList>
    </citation>
    <scope>NUCLEOTIDE SEQUENCE [LARGE SCALE GENOMIC DNA]</scope>
    <source>
        <strain evidence="19">ATCC 36239 / CBS 767 / BCRC 21394 / JCM 1990 / NBRC 0083 / IGC 2968</strain>
    </source>
</reference>
<evidence type="ECO:0000313" key="18">
    <source>
        <dbReference type="EMBL" id="CAG89398.2"/>
    </source>
</evidence>
<accession>Q6BL93</accession>
<dbReference type="GeneID" id="2904155"/>
<dbReference type="FunCoup" id="Q6BL93">
    <property type="interactions" value="895"/>
</dbReference>
<dbReference type="Pfam" id="PF00782">
    <property type="entry name" value="DSPc"/>
    <property type="match status" value="1"/>
</dbReference>
<organism evidence="18 19">
    <name type="scientific">Debaryomyces hansenii (strain ATCC 36239 / CBS 767 / BCRC 21394 / JCM 1990 / NBRC 0083 / IGC 2968)</name>
    <name type="common">Yeast</name>
    <name type="synonym">Torulaspora hansenii</name>
    <dbReference type="NCBI Taxonomy" id="284592"/>
    <lineage>
        <taxon>Eukaryota</taxon>
        <taxon>Fungi</taxon>
        <taxon>Dikarya</taxon>
        <taxon>Ascomycota</taxon>
        <taxon>Saccharomycotina</taxon>
        <taxon>Pichiomycetes</taxon>
        <taxon>Debaryomycetaceae</taxon>
        <taxon>Debaryomyces</taxon>
    </lineage>
</organism>
<dbReference type="GO" id="GO:1990023">
    <property type="term" value="C:mitotic spindle midzone"/>
    <property type="evidence" value="ECO:0007669"/>
    <property type="project" value="EnsemblFungi"/>
</dbReference>
<dbReference type="InterPro" id="IPR003595">
    <property type="entry name" value="Tyr_Pase_cat"/>
</dbReference>
<dbReference type="OMA" id="ACMLCCY"/>
<keyword evidence="7" id="KW-0132">Cell division</keyword>
<protein>
    <recommendedName>
        <fullName evidence="14">Tyrosine-protein phosphatase CDC14</fullName>
        <ecNumber evidence="4">3.1.3.48</ecNumber>
    </recommendedName>
</protein>
<dbReference type="HOGENOM" id="CLU_017787_1_2_1"/>
<keyword evidence="5" id="KW-0963">Cytoplasm</keyword>
<dbReference type="GO" id="GO:0000422">
    <property type="term" value="P:autophagy of mitochondrion"/>
    <property type="evidence" value="ECO:0007669"/>
    <property type="project" value="EnsemblFungi"/>
</dbReference>
<dbReference type="STRING" id="284592.Q6BL93"/>
<dbReference type="GO" id="GO:0005654">
    <property type="term" value="C:nucleoplasm"/>
    <property type="evidence" value="ECO:0007669"/>
    <property type="project" value="EnsemblFungi"/>
</dbReference>
<dbReference type="GO" id="GO:0070550">
    <property type="term" value="P:rDNA chromatin condensation"/>
    <property type="evidence" value="ECO:0007669"/>
    <property type="project" value="EnsemblFungi"/>
</dbReference>
<feature type="domain" description="Tyrosine-protein phosphatase" evidence="16">
    <location>
        <begin position="177"/>
        <end position="338"/>
    </location>
</feature>
<dbReference type="GO" id="GO:0071470">
    <property type="term" value="P:cellular response to osmotic stress"/>
    <property type="evidence" value="ECO:0007669"/>
    <property type="project" value="EnsemblFungi"/>
</dbReference>
<dbReference type="CDD" id="cd17657">
    <property type="entry name" value="CDC14_N"/>
    <property type="match status" value="1"/>
</dbReference>
<evidence type="ECO:0000256" key="4">
    <source>
        <dbReference type="ARBA" id="ARBA00013064"/>
    </source>
</evidence>
<dbReference type="GO" id="GO:0120105">
    <property type="term" value="C:mitotic actomyosin contractile ring, intermediate layer"/>
    <property type="evidence" value="ECO:0007669"/>
    <property type="project" value="EnsemblFungi"/>
</dbReference>
<dbReference type="Pfam" id="PF14671">
    <property type="entry name" value="DSPn"/>
    <property type="match status" value="1"/>
</dbReference>
<keyword evidence="9" id="KW-0378">Hydrolase</keyword>
<feature type="region of interest" description="Disordered" evidence="15">
    <location>
        <begin position="502"/>
        <end position="574"/>
    </location>
</feature>
<evidence type="ECO:0000256" key="5">
    <source>
        <dbReference type="ARBA" id="ARBA00022490"/>
    </source>
</evidence>
<keyword evidence="19" id="KW-1185">Reference proteome</keyword>
<evidence type="ECO:0000259" key="16">
    <source>
        <dbReference type="PROSITE" id="PS50054"/>
    </source>
</evidence>
<evidence type="ECO:0000256" key="14">
    <source>
        <dbReference type="ARBA" id="ARBA00069949"/>
    </source>
</evidence>